<name>A0A6J4NNK4_9ACTN</name>
<dbReference type="EMBL" id="CADCUN010000156">
    <property type="protein sequence ID" value="CAA9389381.1"/>
    <property type="molecule type" value="Genomic_DNA"/>
</dbReference>
<organism evidence="2">
    <name type="scientific">uncultured Nocardioides sp</name>
    <dbReference type="NCBI Taxonomy" id="198441"/>
    <lineage>
        <taxon>Bacteria</taxon>
        <taxon>Bacillati</taxon>
        <taxon>Actinomycetota</taxon>
        <taxon>Actinomycetes</taxon>
        <taxon>Propionibacteriales</taxon>
        <taxon>Nocardioidaceae</taxon>
        <taxon>Nocardioides</taxon>
        <taxon>environmental samples</taxon>
    </lineage>
</organism>
<feature type="non-terminal residue" evidence="2">
    <location>
        <position position="223"/>
    </location>
</feature>
<feature type="region of interest" description="Disordered" evidence="1">
    <location>
        <begin position="1"/>
        <end position="223"/>
    </location>
</feature>
<protein>
    <submittedName>
        <fullName evidence="2">Short-chain dehydrogenase/reductase SDR</fullName>
    </submittedName>
</protein>
<evidence type="ECO:0000256" key="1">
    <source>
        <dbReference type="SAM" id="MobiDB-lite"/>
    </source>
</evidence>
<feature type="compositionally biased region" description="Basic and acidic residues" evidence="1">
    <location>
        <begin position="32"/>
        <end position="42"/>
    </location>
</feature>
<feature type="compositionally biased region" description="Basic and acidic residues" evidence="1">
    <location>
        <begin position="64"/>
        <end position="77"/>
    </location>
</feature>
<reference evidence="2" key="1">
    <citation type="submission" date="2020-02" db="EMBL/GenBank/DDBJ databases">
        <authorList>
            <person name="Meier V. D."/>
        </authorList>
    </citation>
    <scope>NUCLEOTIDE SEQUENCE</scope>
    <source>
        <strain evidence="2">AVDCRST_MAG60</strain>
    </source>
</reference>
<feature type="compositionally biased region" description="Gly residues" evidence="1">
    <location>
        <begin position="117"/>
        <end position="131"/>
    </location>
</feature>
<feature type="compositionally biased region" description="Basic residues" evidence="1">
    <location>
        <begin position="157"/>
        <end position="169"/>
    </location>
</feature>
<feature type="compositionally biased region" description="Basic and acidic residues" evidence="1">
    <location>
        <begin position="211"/>
        <end position="223"/>
    </location>
</feature>
<proteinExistence type="predicted"/>
<accession>A0A6J4NNK4</accession>
<feature type="compositionally biased region" description="Low complexity" evidence="1">
    <location>
        <begin position="89"/>
        <end position="116"/>
    </location>
</feature>
<sequence length="223" mass="23540">DDSGLRRPRGRSRSGTRHGPALRRRRARGRARRADRGEDGAARRHPARVRCHGGGGGCGPHRPRGGDDARRGRDRAARTHRRAPLQPQRLAGGRRPAPHGRGALRGPRSRGRPAAPGGAGGGGRDGAGLAGAGHRQHGSRQAVSRSCEPGGPEGRRTQPRHQPRRHAQRAGHPGGGRAGERGPRPGGPLRPARCVSGVVRGGAAPRGGLDPARRLRRYEPGRL</sequence>
<feature type="non-terminal residue" evidence="2">
    <location>
        <position position="1"/>
    </location>
</feature>
<dbReference type="AlphaFoldDB" id="A0A6J4NNK4"/>
<feature type="compositionally biased region" description="Low complexity" evidence="1">
    <location>
        <begin position="187"/>
        <end position="208"/>
    </location>
</feature>
<feature type="compositionally biased region" description="Basic residues" evidence="1">
    <location>
        <begin position="1"/>
        <end position="31"/>
    </location>
</feature>
<evidence type="ECO:0000313" key="2">
    <source>
        <dbReference type="EMBL" id="CAA9389381.1"/>
    </source>
</evidence>
<gene>
    <name evidence="2" type="ORF">AVDCRST_MAG60-1433</name>
</gene>